<evidence type="ECO:0000313" key="2">
    <source>
        <dbReference type="Proteomes" id="UP001162992"/>
    </source>
</evidence>
<comment type="caution">
    <text evidence="1">The sequence shown here is derived from an EMBL/GenBank/DDBJ whole genome shotgun (WGS) entry which is preliminary data.</text>
</comment>
<protein>
    <submittedName>
        <fullName evidence="1">Uncharacterized protein</fullName>
    </submittedName>
</protein>
<sequence>MRGMETKKYEALSGRERRHSLGGDGLSAYSDLREKNPSQRSFLHNHTHSLVTSVTPCFPWGAGQYDFFADDTFAQQSCWRCEHLGLFGSRRKSDNWVEVSLHGKAQENGTCAREDASQGYSRAPVWKRVLRKLRAETKQIHVTCCEGLCVPTEISYDYNTFTYEKNFDKGREYWQHHPSVRVSSAPSAESLKLWRTSSDLSGFALNPSQMTRPLSQRRKSKSALKVTFADVGSKTGKTESSLTEQ</sequence>
<name>A0ACC2BS43_DIPCM</name>
<dbReference type="EMBL" id="CM055104">
    <property type="protein sequence ID" value="KAJ7532591.1"/>
    <property type="molecule type" value="Genomic_DNA"/>
</dbReference>
<gene>
    <name evidence="1" type="ORF">O6H91_13G011500</name>
</gene>
<proteinExistence type="predicted"/>
<organism evidence="1 2">
    <name type="scientific">Diphasiastrum complanatum</name>
    <name type="common">Issler's clubmoss</name>
    <name type="synonym">Lycopodium complanatum</name>
    <dbReference type="NCBI Taxonomy" id="34168"/>
    <lineage>
        <taxon>Eukaryota</taxon>
        <taxon>Viridiplantae</taxon>
        <taxon>Streptophyta</taxon>
        <taxon>Embryophyta</taxon>
        <taxon>Tracheophyta</taxon>
        <taxon>Lycopodiopsida</taxon>
        <taxon>Lycopodiales</taxon>
        <taxon>Lycopodiaceae</taxon>
        <taxon>Lycopodioideae</taxon>
        <taxon>Diphasiastrum</taxon>
    </lineage>
</organism>
<reference evidence="2" key="1">
    <citation type="journal article" date="2024" name="Proc. Natl. Acad. Sci. U.S.A.">
        <title>Extraordinary preservation of gene collinearity over three hundred million years revealed in homosporous lycophytes.</title>
        <authorList>
            <person name="Li C."/>
            <person name="Wickell D."/>
            <person name="Kuo L.Y."/>
            <person name="Chen X."/>
            <person name="Nie B."/>
            <person name="Liao X."/>
            <person name="Peng D."/>
            <person name="Ji J."/>
            <person name="Jenkins J."/>
            <person name="Williams M."/>
            <person name="Shu S."/>
            <person name="Plott C."/>
            <person name="Barry K."/>
            <person name="Rajasekar S."/>
            <person name="Grimwood J."/>
            <person name="Han X."/>
            <person name="Sun S."/>
            <person name="Hou Z."/>
            <person name="He W."/>
            <person name="Dai G."/>
            <person name="Sun C."/>
            <person name="Schmutz J."/>
            <person name="Leebens-Mack J.H."/>
            <person name="Li F.W."/>
            <person name="Wang L."/>
        </authorList>
    </citation>
    <scope>NUCLEOTIDE SEQUENCE [LARGE SCALE GENOMIC DNA]</scope>
    <source>
        <strain evidence="2">cv. PW_Plant_1</strain>
    </source>
</reference>
<accession>A0ACC2BS43</accession>
<dbReference type="Proteomes" id="UP001162992">
    <property type="component" value="Chromosome 13"/>
</dbReference>
<evidence type="ECO:0000313" key="1">
    <source>
        <dbReference type="EMBL" id="KAJ7532591.1"/>
    </source>
</evidence>
<keyword evidence="2" id="KW-1185">Reference proteome</keyword>